<dbReference type="GO" id="GO:0030425">
    <property type="term" value="C:dendrite"/>
    <property type="evidence" value="ECO:0007669"/>
    <property type="project" value="UniProtKB-SubCell"/>
</dbReference>
<dbReference type="Pfam" id="PF05510">
    <property type="entry name" value="Sarcoglycan_2"/>
    <property type="match status" value="1"/>
</dbReference>
<keyword evidence="10 19" id="KW-0812">Transmembrane</keyword>
<evidence type="ECO:0000256" key="17">
    <source>
        <dbReference type="ARBA" id="ARBA00023273"/>
    </source>
</evidence>
<evidence type="ECO:0000256" key="3">
    <source>
        <dbReference type="ARBA" id="ARBA00004279"/>
    </source>
</evidence>
<feature type="region of interest" description="Disordered" evidence="18">
    <location>
        <begin position="47"/>
        <end position="204"/>
    </location>
</feature>
<feature type="region of interest" description="Disordered" evidence="18">
    <location>
        <begin position="1"/>
        <end position="24"/>
    </location>
</feature>
<dbReference type="Proteomes" id="UP000694562">
    <property type="component" value="Unplaced"/>
</dbReference>
<keyword evidence="9" id="KW-0963">Cytoplasm</keyword>
<evidence type="ECO:0000256" key="2">
    <source>
        <dbReference type="ARBA" id="ARBA00004245"/>
    </source>
</evidence>
<evidence type="ECO:0000256" key="13">
    <source>
        <dbReference type="ARBA" id="ARBA00023034"/>
    </source>
</evidence>
<evidence type="ECO:0000256" key="6">
    <source>
        <dbReference type="ARBA" id="ARBA00007721"/>
    </source>
</evidence>
<comment type="similarity">
    <text evidence="6">Belongs to the sarcoglycan alpha/epsilon family.</text>
</comment>
<keyword evidence="13" id="KW-0333">Golgi apparatus</keyword>
<evidence type="ECO:0000256" key="7">
    <source>
        <dbReference type="ARBA" id="ARBA00019887"/>
    </source>
</evidence>
<evidence type="ECO:0000256" key="12">
    <source>
        <dbReference type="ARBA" id="ARBA00022989"/>
    </source>
</evidence>
<feature type="compositionally biased region" description="Low complexity" evidence="18">
    <location>
        <begin position="75"/>
        <end position="88"/>
    </location>
</feature>
<name>A0A8C4V0D6_FALTI</name>
<keyword evidence="17" id="KW-0966">Cell projection</keyword>
<dbReference type="GO" id="GO:0005856">
    <property type="term" value="C:cytoskeleton"/>
    <property type="evidence" value="ECO:0007669"/>
    <property type="project" value="UniProtKB-SubCell"/>
</dbReference>
<evidence type="ECO:0000256" key="14">
    <source>
        <dbReference type="ARBA" id="ARBA00023136"/>
    </source>
</evidence>
<evidence type="ECO:0000256" key="9">
    <source>
        <dbReference type="ARBA" id="ARBA00022490"/>
    </source>
</evidence>
<dbReference type="PANTHER" id="PTHR10132:SF17">
    <property type="entry name" value="EPSILON-SARCOGLYCAN"/>
    <property type="match status" value="1"/>
</dbReference>
<keyword evidence="8" id="KW-1003">Cell membrane</keyword>
<dbReference type="Ensembl" id="ENSFTIT00000019639.1">
    <property type="protein sequence ID" value="ENSFTIP00000018845.1"/>
    <property type="gene ID" value="ENSFTIG00000012436.1"/>
</dbReference>
<evidence type="ECO:0000256" key="5">
    <source>
        <dbReference type="ARBA" id="ARBA00004555"/>
    </source>
</evidence>
<feature type="compositionally biased region" description="Low complexity" evidence="18">
    <location>
        <begin position="136"/>
        <end position="168"/>
    </location>
</feature>
<evidence type="ECO:0000259" key="20">
    <source>
        <dbReference type="SMART" id="SM00736"/>
    </source>
</evidence>
<reference evidence="21" key="2">
    <citation type="submission" date="2025-09" db="UniProtKB">
        <authorList>
            <consortium name="Ensembl"/>
        </authorList>
    </citation>
    <scope>IDENTIFICATION</scope>
</reference>
<dbReference type="GO" id="GO:0016012">
    <property type="term" value="C:sarcoglycan complex"/>
    <property type="evidence" value="ECO:0007669"/>
    <property type="project" value="InterPro"/>
</dbReference>
<feature type="domain" description="Dystroglycan-type cadherin-like" evidence="20">
    <location>
        <begin position="277"/>
        <end position="385"/>
    </location>
</feature>
<evidence type="ECO:0000256" key="18">
    <source>
        <dbReference type="SAM" id="MobiDB-lite"/>
    </source>
</evidence>
<accession>A0A8C4V0D6</accession>
<evidence type="ECO:0000256" key="10">
    <source>
        <dbReference type="ARBA" id="ARBA00022692"/>
    </source>
</evidence>
<dbReference type="InterPro" id="IPR048346">
    <property type="entry name" value="Sarcoglycan_N"/>
</dbReference>
<dbReference type="InterPro" id="IPR006644">
    <property type="entry name" value="Cadg"/>
</dbReference>
<comment type="subcellular location">
    <subcellularLocation>
        <location evidence="4">Cell membrane</location>
        <location evidence="4">Sarcolemma</location>
        <topology evidence="4">Single-pass membrane protein</topology>
    </subcellularLocation>
    <subcellularLocation>
        <location evidence="3">Cell projection</location>
        <location evidence="3">Dendrite</location>
    </subcellularLocation>
    <subcellularLocation>
        <location evidence="2">Cytoplasm</location>
        <location evidence="2">Cytoskeleton</location>
    </subcellularLocation>
    <subcellularLocation>
        <location evidence="5">Golgi apparatus</location>
    </subcellularLocation>
</comment>
<feature type="transmembrane region" description="Helical" evidence="19">
    <location>
        <begin position="545"/>
        <end position="568"/>
    </location>
</feature>
<dbReference type="GO" id="GO:0005794">
    <property type="term" value="C:Golgi apparatus"/>
    <property type="evidence" value="ECO:0007669"/>
    <property type="project" value="UniProtKB-SubCell"/>
</dbReference>
<evidence type="ECO:0000256" key="1">
    <source>
        <dbReference type="ARBA" id="ARBA00002860"/>
    </source>
</evidence>
<dbReference type="InterPro" id="IPR008908">
    <property type="entry name" value="Sarcoglycan_alpha/epsilon"/>
</dbReference>
<dbReference type="OrthoDB" id="10019906at2759"/>
<evidence type="ECO:0000313" key="22">
    <source>
        <dbReference type="Proteomes" id="UP000694562"/>
    </source>
</evidence>
<evidence type="ECO:0000256" key="4">
    <source>
        <dbReference type="ARBA" id="ARBA00004513"/>
    </source>
</evidence>
<dbReference type="SMART" id="SM00736">
    <property type="entry name" value="CADG"/>
    <property type="match status" value="1"/>
</dbReference>
<dbReference type="PANTHER" id="PTHR10132">
    <property type="entry name" value="ALPHA-/EPSILON-SARCOGLYCAN FAMILY MEMBER"/>
    <property type="match status" value="1"/>
</dbReference>
<organism evidence="21 22">
    <name type="scientific">Falco tinnunculus</name>
    <name type="common">Common kestrel</name>
    <dbReference type="NCBI Taxonomy" id="100819"/>
    <lineage>
        <taxon>Eukaryota</taxon>
        <taxon>Metazoa</taxon>
        <taxon>Chordata</taxon>
        <taxon>Craniata</taxon>
        <taxon>Vertebrata</taxon>
        <taxon>Euteleostomi</taxon>
        <taxon>Archelosauria</taxon>
        <taxon>Archosauria</taxon>
        <taxon>Dinosauria</taxon>
        <taxon>Saurischia</taxon>
        <taxon>Theropoda</taxon>
        <taxon>Coelurosauria</taxon>
        <taxon>Aves</taxon>
        <taxon>Neognathae</taxon>
        <taxon>Neoaves</taxon>
        <taxon>Telluraves</taxon>
        <taxon>Australaves</taxon>
        <taxon>Falconiformes</taxon>
        <taxon>Falconidae</taxon>
        <taxon>Falco</taxon>
    </lineage>
</organism>
<dbReference type="InterPro" id="IPR048347">
    <property type="entry name" value="Sarcoglycan_C"/>
</dbReference>
<keyword evidence="15" id="KW-0325">Glycoprotein</keyword>
<evidence type="ECO:0000313" key="21">
    <source>
        <dbReference type="Ensembl" id="ENSFTIP00000018845.1"/>
    </source>
</evidence>
<dbReference type="GO" id="GO:0042383">
    <property type="term" value="C:sarcolemma"/>
    <property type="evidence" value="ECO:0007669"/>
    <property type="project" value="UniProtKB-SubCell"/>
</dbReference>
<sequence>MLQSLARPSSKRTPRPRASPPVLLLVPWLRWREPGCKRRAARCTAAALPSPPANRSGPLRQGSLPPHLRRRPEARAAGPAQGAPSSPRSQRRTPAGQGNHPPDPAAARHKPACPHPQQKRMLWIPLPQNPAPGSPTPRRAPAAPNMAAAAGVRRAAPPGMPRGAAALPGDRRQGGAGRMLRPPRGEAAARRMRRRRQQQEQAQERGAMRCCAAGPWPHGGGALTTLLLTAFLLSSADGNNGTVNWTTKQAHSYIISRIKAVGKNVYTILSKVHSDRNVYPSAGVLFVHVLEREYFKGEFPPYPKPGEISNDPITFNTNLMGYPDRPGWLRYIQRTPYSDGVLYGSPTVENVGKPTIIEITAYNRRTFETARHNLIINIMSAEDFPLPYQAEFFIRNMNVEEMLASEVLGDFLGAVKNVWQPERLNAINITSALDRGGRVPLPINDMKEGVYVMVGADVPFSSCLREVENPQNQLRCSQEMEPVITCDKKFRTQFHIDWCKISLVDNTKQVSTFQEVIRGEGILPDGGEYKPPSDTLKSRDYYSDFLITLAVPSAIALVLFLILAYIMCCRREGVEKRNMQTPDIQLVHHSAIQKSTKELRDMSKNREIAWPLSTLPVFHPVTGEIVPPLHTDSYDNTSMPLMQTQQNLPHQTQIPQQQSAGQYRENTLLSDQCGGITSQNAYSLWAVETIKVLQHCHSRYFFHTSVKTLGWD</sequence>
<proteinExistence type="inferred from homology"/>
<dbReference type="Pfam" id="PF20989">
    <property type="entry name" value="Sarcoglycan_2_C"/>
    <property type="match status" value="1"/>
</dbReference>
<keyword evidence="16" id="KW-0206">Cytoskeleton</keyword>
<keyword evidence="22" id="KW-1185">Reference proteome</keyword>
<keyword evidence="11" id="KW-0832">Ubl conjugation</keyword>
<keyword evidence="12 19" id="KW-1133">Transmembrane helix</keyword>
<keyword evidence="14 19" id="KW-0472">Membrane</keyword>
<evidence type="ECO:0000256" key="19">
    <source>
        <dbReference type="SAM" id="Phobius"/>
    </source>
</evidence>
<evidence type="ECO:0000256" key="15">
    <source>
        <dbReference type="ARBA" id="ARBA00023180"/>
    </source>
</evidence>
<evidence type="ECO:0000256" key="11">
    <source>
        <dbReference type="ARBA" id="ARBA00022843"/>
    </source>
</evidence>
<evidence type="ECO:0000256" key="8">
    <source>
        <dbReference type="ARBA" id="ARBA00022475"/>
    </source>
</evidence>
<reference evidence="21" key="1">
    <citation type="submission" date="2025-08" db="UniProtKB">
        <authorList>
            <consortium name="Ensembl"/>
        </authorList>
    </citation>
    <scope>IDENTIFICATION</scope>
</reference>
<protein>
    <recommendedName>
        <fullName evidence="7">Epsilon-sarcoglycan</fullName>
    </recommendedName>
</protein>
<evidence type="ECO:0000256" key="16">
    <source>
        <dbReference type="ARBA" id="ARBA00023212"/>
    </source>
</evidence>
<comment type="function">
    <text evidence="1">Component of the sarcoglycan complex, a subcomplex of the dystrophin-glycoprotein complex which forms a link between the F-actin cytoskeleton and the extracellular matrix.</text>
</comment>
<dbReference type="AlphaFoldDB" id="A0A8C4V0D6"/>